<gene>
    <name evidence="5" type="ORF">RGD00_15420</name>
</gene>
<reference evidence="5 6" key="1">
    <citation type="submission" date="2023-09" db="EMBL/GenBank/DDBJ databases">
        <title>Xinfangfangia sedmenti sp. nov., isolated the sedment.</title>
        <authorList>
            <person name="Xu L."/>
        </authorList>
    </citation>
    <scope>NUCLEOTIDE SEQUENCE [LARGE SCALE GENOMIC DNA]</scope>
    <source>
        <strain evidence="5 6">LG-4</strain>
    </source>
</reference>
<organism evidence="5 6">
    <name type="scientific">Ruixingdingia sedimenti</name>
    <dbReference type="NCBI Taxonomy" id="3073604"/>
    <lineage>
        <taxon>Bacteria</taxon>
        <taxon>Pseudomonadati</taxon>
        <taxon>Pseudomonadota</taxon>
        <taxon>Alphaproteobacteria</taxon>
        <taxon>Rhodobacterales</taxon>
        <taxon>Paracoccaceae</taxon>
        <taxon>Ruixingdingia</taxon>
    </lineage>
</organism>
<dbReference type="Pfam" id="PF07729">
    <property type="entry name" value="FCD"/>
    <property type="match status" value="1"/>
</dbReference>
<dbReference type="InterPro" id="IPR000524">
    <property type="entry name" value="Tscrpt_reg_HTH_GntR"/>
</dbReference>
<dbReference type="SUPFAM" id="SSF46785">
    <property type="entry name" value="Winged helix' DNA-binding domain"/>
    <property type="match status" value="1"/>
</dbReference>
<dbReference type="SMART" id="SM00895">
    <property type="entry name" value="FCD"/>
    <property type="match status" value="1"/>
</dbReference>
<evidence type="ECO:0000313" key="5">
    <source>
        <dbReference type="EMBL" id="MDR5654003.1"/>
    </source>
</evidence>
<keyword evidence="2" id="KW-0238">DNA-binding</keyword>
<dbReference type="CDD" id="cd07377">
    <property type="entry name" value="WHTH_GntR"/>
    <property type="match status" value="1"/>
</dbReference>
<protein>
    <submittedName>
        <fullName evidence="5">GntR family transcriptional regulator</fullName>
    </submittedName>
</protein>
<dbReference type="RefSeq" id="WP_310458178.1">
    <property type="nucleotide sequence ID" value="NZ_JAVKPH010000020.1"/>
</dbReference>
<proteinExistence type="predicted"/>
<evidence type="ECO:0000256" key="1">
    <source>
        <dbReference type="ARBA" id="ARBA00023015"/>
    </source>
</evidence>
<keyword evidence="3" id="KW-0804">Transcription</keyword>
<dbReference type="PANTHER" id="PTHR43537">
    <property type="entry name" value="TRANSCRIPTIONAL REGULATOR, GNTR FAMILY"/>
    <property type="match status" value="1"/>
</dbReference>
<evidence type="ECO:0000259" key="4">
    <source>
        <dbReference type="PROSITE" id="PS50949"/>
    </source>
</evidence>
<dbReference type="SMART" id="SM00345">
    <property type="entry name" value="HTH_GNTR"/>
    <property type="match status" value="1"/>
</dbReference>
<evidence type="ECO:0000256" key="2">
    <source>
        <dbReference type="ARBA" id="ARBA00023125"/>
    </source>
</evidence>
<keyword evidence="6" id="KW-1185">Reference proteome</keyword>
<evidence type="ECO:0000256" key="3">
    <source>
        <dbReference type="ARBA" id="ARBA00023163"/>
    </source>
</evidence>
<accession>A0ABU1FAS9</accession>
<dbReference type="Proteomes" id="UP001247754">
    <property type="component" value="Unassembled WGS sequence"/>
</dbReference>
<dbReference type="InterPro" id="IPR011711">
    <property type="entry name" value="GntR_C"/>
</dbReference>
<dbReference type="PROSITE" id="PS50949">
    <property type="entry name" value="HTH_GNTR"/>
    <property type="match status" value="1"/>
</dbReference>
<dbReference type="PANTHER" id="PTHR43537:SF24">
    <property type="entry name" value="GLUCONATE OPERON TRANSCRIPTIONAL REPRESSOR"/>
    <property type="match status" value="1"/>
</dbReference>
<name>A0ABU1FAS9_9RHOB</name>
<dbReference type="SUPFAM" id="SSF48008">
    <property type="entry name" value="GntR ligand-binding domain-like"/>
    <property type="match status" value="1"/>
</dbReference>
<dbReference type="InterPro" id="IPR008920">
    <property type="entry name" value="TF_FadR/GntR_C"/>
</dbReference>
<comment type="caution">
    <text evidence="5">The sequence shown here is derived from an EMBL/GenBank/DDBJ whole genome shotgun (WGS) entry which is preliminary data.</text>
</comment>
<dbReference type="InterPro" id="IPR036388">
    <property type="entry name" value="WH-like_DNA-bd_sf"/>
</dbReference>
<feature type="domain" description="HTH gntR-type" evidence="4">
    <location>
        <begin position="8"/>
        <end position="75"/>
    </location>
</feature>
<dbReference type="Gene3D" id="1.10.10.10">
    <property type="entry name" value="Winged helix-like DNA-binding domain superfamily/Winged helix DNA-binding domain"/>
    <property type="match status" value="1"/>
</dbReference>
<keyword evidence="1" id="KW-0805">Transcription regulation</keyword>
<sequence length="233" mass="25967">MSRRGDAKSLVHDVSRKLRQSIFEGKLKPGDRLQPGVLSKEFGTSTTVVREALILLGNDRLVRSSTGQGYFIPRLDPVELRDLTKVRCHTESLALTLAIERGTLEWESELTAAHHRLTRTPRRSPNESRHSNPEWFKAHRDFHAKLIEACGIEVLTDFCDTLAAATELYRLWSGPIAASATKARDVEKEHADILEAVLARDAPRATALLVAHYTTTVDNLLASWPVAVKDVAE</sequence>
<dbReference type="InterPro" id="IPR036390">
    <property type="entry name" value="WH_DNA-bd_sf"/>
</dbReference>
<dbReference type="Gene3D" id="1.20.120.530">
    <property type="entry name" value="GntR ligand-binding domain-like"/>
    <property type="match status" value="1"/>
</dbReference>
<evidence type="ECO:0000313" key="6">
    <source>
        <dbReference type="Proteomes" id="UP001247754"/>
    </source>
</evidence>
<dbReference type="EMBL" id="JAVKPH010000020">
    <property type="protein sequence ID" value="MDR5654003.1"/>
    <property type="molecule type" value="Genomic_DNA"/>
</dbReference>
<dbReference type="Pfam" id="PF00392">
    <property type="entry name" value="GntR"/>
    <property type="match status" value="1"/>
</dbReference>